<dbReference type="PATRIC" id="fig|1675527.3.peg.2515"/>
<name>A0A0J9E3R8_9RHOB</name>
<keyword evidence="2" id="KW-0560">Oxidoreductase</keyword>
<dbReference type="EC" id="5.1.3.2" evidence="5"/>
<dbReference type="STRING" id="1675527.AIOL_002394"/>
<evidence type="ECO:0000256" key="3">
    <source>
        <dbReference type="ARBA" id="ARBA00023027"/>
    </source>
</evidence>
<sequence length="281" mass="30577">MIQELLDHGFQCRNLDVKPPRAPLCDFVPLDMCDYGAVFDAMAGCDAVVHFAGDPRPDEEHFAAADRFANNTVALFNAFNAAAAHGIKRVVWASSETIFGHPFVTNQPPEVPMDETAAPAPQTGYAISKAVSETIAEQMAALHDMTFIGLRLSNVLYDDPSADAAFQKIPGYWSDLSCRKFNLWGYVHIRDVTRAVRLALEANLTGAEVFSIAASDTIMRQPSRALVAAVMPDATVLPALTGRTAMLDCAKARAMLGWEPEYSWQDVLGIDANASSKKELL</sequence>
<dbReference type="InterPro" id="IPR036291">
    <property type="entry name" value="NAD(P)-bd_dom_sf"/>
</dbReference>
<dbReference type="PANTHER" id="PTHR43103">
    <property type="entry name" value="NUCLEOSIDE-DIPHOSPHATE-SUGAR EPIMERASE"/>
    <property type="match status" value="1"/>
</dbReference>
<dbReference type="InterPro" id="IPR001509">
    <property type="entry name" value="Epimerase_deHydtase"/>
</dbReference>
<comment type="caution">
    <text evidence="5">The sequence shown here is derived from an EMBL/GenBank/DDBJ whole genome shotgun (WGS) entry which is preliminary data.</text>
</comment>
<gene>
    <name evidence="5" type="ORF">AIOL_002394</name>
</gene>
<dbReference type="GO" id="GO:0016491">
    <property type="term" value="F:oxidoreductase activity"/>
    <property type="evidence" value="ECO:0007669"/>
    <property type="project" value="UniProtKB-KW"/>
</dbReference>
<accession>A0A0J9E3R8</accession>
<dbReference type="PANTHER" id="PTHR43103:SF5">
    <property type="entry name" value="4-EPIMERASE, PUTATIVE (AFU_ORTHOLOGUE AFUA_7G00360)-RELATED"/>
    <property type="match status" value="1"/>
</dbReference>
<comment type="similarity">
    <text evidence="1">Belongs to the NAD(P)-dependent epimerase/dehydratase family.</text>
</comment>
<dbReference type="GO" id="GO:0003978">
    <property type="term" value="F:UDP-glucose 4-epimerase activity"/>
    <property type="evidence" value="ECO:0007669"/>
    <property type="project" value="UniProtKB-EC"/>
</dbReference>
<dbReference type="CDD" id="cd08946">
    <property type="entry name" value="SDR_e"/>
    <property type="match status" value="1"/>
</dbReference>
<dbReference type="SUPFAM" id="SSF51735">
    <property type="entry name" value="NAD(P)-binding Rossmann-fold domains"/>
    <property type="match status" value="1"/>
</dbReference>
<keyword evidence="6" id="KW-1185">Reference proteome</keyword>
<organism evidence="5 6">
    <name type="scientific">Candidatus Rhodobacter oscarellae</name>
    <dbReference type="NCBI Taxonomy" id="1675527"/>
    <lineage>
        <taxon>Bacteria</taxon>
        <taxon>Pseudomonadati</taxon>
        <taxon>Pseudomonadota</taxon>
        <taxon>Alphaproteobacteria</taxon>
        <taxon>Rhodobacterales</taxon>
        <taxon>Rhodobacter group</taxon>
        <taxon>Rhodobacter</taxon>
    </lineage>
</organism>
<dbReference type="AlphaFoldDB" id="A0A0J9E3R8"/>
<feature type="domain" description="NAD-dependent epimerase/dehydratase" evidence="4">
    <location>
        <begin position="3"/>
        <end position="212"/>
    </location>
</feature>
<dbReference type="Pfam" id="PF01370">
    <property type="entry name" value="Epimerase"/>
    <property type="match status" value="1"/>
</dbReference>
<evidence type="ECO:0000313" key="5">
    <source>
        <dbReference type="EMBL" id="KMW57430.1"/>
    </source>
</evidence>
<dbReference type="Proteomes" id="UP000037178">
    <property type="component" value="Unassembled WGS sequence"/>
</dbReference>
<evidence type="ECO:0000256" key="1">
    <source>
        <dbReference type="ARBA" id="ARBA00007637"/>
    </source>
</evidence>
<dbReference type="EMBL" id="LFTY01000002">
    <property type="protein sequence ID" value="KMW57430.1"/>
    <property type="molecule type" value="Genomic_DNA"/>
</dbReference>
<evidence type="ECO:0000259" key="4">
    <source>
        <dbReference type="Pfam" id="PF01370"/>
    </source>
</evidence>
<evidence type="ECO:0000313" key="6">
    <source>
        <dbReference type="Proteomes" id="UP000037178"/>
    </source>
</evidence>
<dbReference type="Gene3D" id="3.40.50.720">
    <property type="entry name" value="NAD(P)-binding Rossmann-like Domain"/>
    <property type="match status" value="1"/>
</dbReference>
<evidence type="ECO:0000256" key="2">
    <source>
        <dbReference type="ARBA" id="ARBA00023002"/>
    </source>
</evidence>
<proteinExistence type="inferred from homology"/>
<protein>
    <submittedName>
        <fullName evidence="5">UDP-glucose 4-epimerase</fullName>
        <ecNumber evidence="5">5.1.3.2</ecNumber>
    </submittedName>
</protein>
<reference evidence="5 6" key="1">
    <citation type="submission" date="2015-06" db="EMBL/GenBank/DDBJ databases">
        <title>Draft genome sequence of an Alphaproteobacteria species associated to the Mediterranean sponge Oscarella lobularis.</title>
        <authorList>
            <person name="Jourda C."/>
            <person name="Santini S."/>
            <person name="Claverie J.-M."/>
        </authorList>
    </citation>
    <scope>NUCLEOTIDE SEQUENCE [LARGE SCALE GENOMIC DNA]</scope>
    <source>
        <strain evidence="5">IGS</strain>
    </source>
</reference>
<keyword evidence="3" id="KW-0520">NAD</keyword>
<keyword evidence="5" id="KW-0413">Isomerase</keyword>